<comment type="caution">
    <text evidence="1">The sequence shown here is derived from an EMBL/GenBank/DDBJ whole genome shotgun (WGS) entry which is preliminary data.</text>
</comment>
<keyword evidence="2" id="KW-1185">Reference proteome</keyword>
<organism evidence="1 2">
    <name type="scientific">Myceligenerans salitolerans</name>
    <dbReference type="NCBI Taxonomy" id="1230528"/>
    <lineage>
        <taxon>Bacteria</taxon>
        <taxon>Bacillati</taxon>
        <taxon>Actinomycetota</taxon>
        <taxon>Actinomycetes</taxon>
        <taxon>Micrococcales</taxon>
        <taxon>Promicromonosporaceae</taxon>
        <taxon>Myceligenerans</taxon>
    </lineage>
</organism>
<dbReference type="RefSeq" id="WP_207276619.1">
    <property type="nucleotide sequence ID" value="NZ_JAFMPK010000047.1"/>
</dbReference>
<accession>A0ABS3ICL4</accession>
<evidence type="ECO:0000313" key="2">
    <source>
        <dbReference type="Proteomes" id="UP000664617"/>
    </source>
</evidence>
<name>A0ABS3ICL4_9MICO</name>
<reference evidence="2" key="2">
    <citation type="submission" date="2023-07" db="EMBL/GenBank/DDBJ databases">
        <title>Myceligenerans salitolerans sp. nov., a halotolerant actinomycete isolated from a salt lake in Xinjiang, China.</title>
        <authorList>
            <person name="Guan T."/>
        </authorList>
    </citation>
    <scope>NUCLEOTIDE SEQUENCE [LARGE SCALE GENOMIC DNA]</scope>
    <source>
        <strain evidence="2">XHU 5031</strain>
    </source>
</reference>
<reference evidence="1 2" key="1">
    <citation type="submission" date="2021-03" db="EMBL/GenBank/DDBJ databases">
        <authorList>
            <person name="Xin L."/>
        </authorList>
    </citation>
    <scope>NUCLEOTIDE SEQUENCE [LARGE SCALE GENOMIC DNA]</scope>
    <source>
        <strain evidence="1 2">XHU 5031</strain>
    </source>
</reference>
<gene>
    <name evidence="1" type="ORF">J0911_16920</name>
</gene>
<evidence type="ECO:0000313" key="1">
    <source>
        <dbReference type="EMBL" id="MBO0610710.1"/>
    </source>
</evidence>
<protein>
    <submittedName>
        <fullName evidence="1">Uncharacterized protein</fullName>
    </submittedName>
</protein>
<dbReference type="Proteomes" id="UP000664617">
    <property type="component" value="Unassembled WGS sequence"/>
</dbReference>
<dbReference type="EMBL" id="JAFMPK010000047">
    <property type="protein sequence ID" value="MBO0610710.1"/>
    <property type="molecule type" value="Genomic_DNA"/>
</dbReference>
<proteinExistence type="predicted"/>
<sequence>MSGRRLRRRFTVLIKLNCDRHVYQRDVVADVRASSMQMRYRATMAALGRF</sequence>